<feature type="transmembrane region" description="Helical" evidence="1">
    <location>
        <begin position="44"/>
        <end position="64"/>
    </location>
</feature>
<gene>
    <name evidence="2" type="ORF">FC46_GL001722</name>
</gene>
<evidence type="ECO:0000256" key="1">
    <source>
        <dbReference type="SAM" id="Phobius"/>
    </source>
</evidence>
<evidence type="ECO:0008006" key="4">
    <source>
        <dbReference type="Google" id="ProtNLM"/>
    </source>
</evidence>
<evidence type="ECO:0000313" key="3">
    <source>
        <dbReference type="Proteomes" id="UP000051036"/>
    </source>
</evidence>
<feature type="transmembrane region" description="Helical" evidence="1">
    <location>
        <begin position="7"/>
        <end position="24"/>
    </location>
</feature>
<evidence type="ECO:0000313" key="2">
    <source>
        <dbReference type="EMBL" id="KRL87713.1"/>
    </source>
</evidence>
<protein>
    <recommendedName>
        <fullName evidence="4">DUF3923 domain-containing protein</fullName>
    </recommendedName>
</protein>
<dbReference type="RefSeq" id="WP_057800173.1">
    <property type="nucleotide sequence ID" value="NZ_AZFM01000061.1"/>
</dbReference>
<keyword evidence="1" id="KW-0812">Transmembrane</keyword>
<dbReference type="EMBL" id="AZFM01000061">
    <property type="protein sequence ID" value="KRL87713.1"/>
    <property type="molecule type" value="Genomic_DNA"/>
</dbReference>
<keyword evidence="1" id="KW-0472">Membrane</keyword>
<name>A0A0R1U315_9LACO</name>
<dbReference type="PATRIC" id="fig|1423763.3.peg.1750"/>
<proteinExistence type="predicted"/>
<comment type="caution">
    <text evidence="2">The sequence shown here is derived from an EMBL/GenBank/DDBJ whole genome shotgun (WGS) entry which is preliminary data.</text>
</comment>
<dbReference type="Proteomes" id="UP000051036">
    <property type="component" value="Unassembled WGS sequence"/>
</dbReference>
<sequence>MKAWKISGLIWIILFVITAIFIMVRKVDGAGVVQTTEIKLVTLGILAICAVLVAIPYIIWYIYLKRK</sequence>
<keyword evidence="1" id="KW-1133">Transmembrane helix</keyword>
<dbReference type="Pfam" id="PF13061">
    <property type="entry name" value="DUF3923"/>
    <property type="match status" value="1"/>
</dbReference>
<organism evidence="2 3">
    <name type="scientific">Lactobacillus kalixensis DSM 16043</name>
    <dbReference type="NCBI Taxonomy" id="1423763"/>
    <lineage>
        <taxon>Bacteria</taxon>
        <taxon>Bacillati</taxon>
        <taxon>Bacillota</taxon>
        <taxon>Bacilli</taxon>
        <taxon>Lactobacillales</taxon>
        <taxon>Lactobacillaceae</taxon>
        <taxon>Lactobacillus</taxon>
    </lineage>
</organism>
<dbReference type="InterPro" id="IPR025037">
    <property type="entry name" value="DUF3923"/>
</dbReference>
<dbReference type="AlphaFoldDB" id="A0A0R1U315"/>
<reference evidence="2 3" key="1">
    <citation type="journal article" date="2015" name="Genome Announc.">
        <title>Expanding the biotechnology potential of lactobacilli through comparative genomics of 213 strains and associated genera.</title>
        <authorList>
            <person name="Sun Z."/>
            <person name="Harris H.M."/>
            <person name="McCann A."/>
            <person name="Guo C."/>
            <person name="Argimon S."/>
            <person name="Zhang W."/>
            <person name="Yang X."/>
            <person name="Jeffery I.B."/>
            <person name="Cooney J.C."/>
            <person name="Kagawa T.F."/>
            <person name="Liu W."/>
            <person name="Song Y."/>
            <person name="Salvetti E."/>
            <person name="Wrobel A."/>
            <person name="Rasinkangas P."/>
            <person name="Parkhill J."/>
            <person name="Rea M.C."/>
            <person name="O'Sullivan O."/>
            <person name="Ritari J."/>
            <person name="Douillard F.P."/>
            <person name="Paul Ross R."/>
            <person name="Yang R."/>
            <person name="Briner A.E."/>
            <person name="Felis G.E."/>
            <person name="de Vos W.M."/>
            <person name="Barrangou R."/>
            <person name="Klaenhammer T.R."/>
            <person name="Caufield P.W."/>
            <person name="Cui Y."/>
            <person name="Zhang H."/>
            <person name="O'Toole P.W."/>
        </authorList>
    </citation>
    <scope>NUCLEOTIDE SEQUENCE [LARGE SCALE GENOMIC DNA]</scope>
    <source>
        <strain evidence="2 3">DSM 16043</strain>
    </source>
</reference>
<dbReference type="OrthoDB" id="2413843at2"/>
<keyword evidence="3" id="KW-1185">Reference proteome</keyword>
<dbReference type="STRING" id="1423763.FC46_GL001722"/>
<accession>A0A0R1U315</accession>